<reference evidence="1 2" key="2">
    <citation type="submission" date="2011-10" db="EMBL/GenBank/DDBJ databases">
        <title>Draft genome sequence of Candidatus Burkholderia kirkii.</title>
        <authorList>
            <person name="Carlier A.L."/>
            <person name="Eberl L."/>
        </authorList>
    </citation>
    <scope>NUCLEOTIDE SEQUENCE [LARGE SCALE GENOMIC DNA]</scope>
    <source>
        <strain evidence="1 2">UZHbot1</strain>
    </source>
</reference>
<dbReference type="HOGENOM" id="CLU_2599437_0_0_4"/>
<accession>G4MHF6</accession>
<dbReference type="EMBL" id="CAFE01000254">
    <property type="protein sequence ID" value="CCD40585.1"/>
    <property type="molecule type" value="Genomic_DNA"/>
</dbReference>
<protein>
    <submittedName>
        <fullName evidence="1">Uncharacterized protein</fullName>
    </submittedName>
</protein>
<dbReference type="Proteomes" id="UP000003511">
    <property type="component" value="Unassembled WGS sequence"/>
</dbReference>
<evidence type="ECO:0000313" key="1">
    <source>
        <dbReference type="EMBL" id="CCD40585.1"/>
    </source>
</evidence>
<reference evidence="1 2" key="1">
    <citation type="submission" date="2011-09" db="EMBL/GenBank/DDBJ databases">
        <authorList>
            <person name="Carlier A."/>
        </authorList>
    </citation>
    <scope>NUCLEOTIDE SEQUENCE [LARGE SCALE GENOMIC DNA]</scope>
    <source>
        <strain evidence="1 2">UZHbot1</strain>
    </source>
</reference>
<proteinExistence type="predicted"/>
<comment type="caution">
    <text evidence="1">The sequence shown here is derived from an EMBL/GenBank/DDBJ whole genome shotgun (WGS) entry which is preliminary data.</text>
</comment>
<organism evidence="1 2">
    <name type="scientific">Candidatus Paraburkholderia kirkii UZHbot1</name>
    <dbReference type="NCBI Taxonomy" id="1055526"/>
    <lineage>
        <taxon>Bacteria</taxon>
        <taxon>Pseudomonadati</taxon>
        <taxon>Pseudomonadota</taxon>
        <taxon>Betaproteobacteria</taxon>
        <taxon>Burkholderiales</taxon>
        <taxon>Burkholderiaceae</taxon>
        <taxon>Paraburkholderia</taxon>
    </lineage>
</organism>
<dbReference type="AlphaFoldDB" id="G4MHF6"/>
<evidence type="ECO:0000313" key="2">
    <source>
        <dbReference type="Proteomes" id="UP000003511"/>
    </source>
</evidence>
<gene>
    <name evidence="1" type="ORF">BKIR_c74_5888</name>
</gene>
<keyword evidence="2" id="KW-1185">Reference proteome</keyword>
<dbReference type="BioCyc" id="CBUR1055526:G10QW-2016-MONOMER"/>
<sequence>MHQSEAADEHSIVADNHDHDGHYHNYNHRVHACPTCASCCVGAALPVVPTVSASADLTHFSVPLPPDAGVVLFLTSGIE</sequence>
<name>G4MHF6_9BURK</name>